<organism evidence="10 11">
    <name type="scientific">Qipengyuania marisflavi</name>
    <dbReference type="NCBI Taxonomy" id="2486356"/>
    <lineage>
        <taxon>Bacteria</taxon>
        <taxon>Pseudomonadati</taxon>
        <taxon>Pseudomonadota</taxon>
        <taxon>Alphaproteobacteria</taxon>
        <taxon>Sphingomonadales</taxon>
        <taxon>Erythrobacteraceae</taxon>
        <taxon>Qipengyuania</taxon>
    </lineage>
</organism>
<evidence type="ECO:0000256" key="7">
    <source>
        <dbReference type="ARBA" id="ARBA00023136"/>
    </source>
</evidence>
<feature type="transmembrane region" description="Helical" evidence="9">
    <location>
        <begin position="132"/>
        <end position="150"/>
    </location>
</feature>
<feature type="transmembrane region" description="Helical" evidence="9">
    <location>
        <begin position="202"/>
        <end position="224"/>
    </location>
</feature>
<dbReference type="GO" id="GO:0005886">
    <property type="term" value="C:plasma membrane"/>
    <property type="evidence" value="ECO:0007669"/>
    <property type="project" value="UniProtKB-SubCell"/>
</dbReference>
<dbReference type="EMBL" id="VCAO01000005">
    <property type="protein sequence ID" value="TMM47182.1"/>
    <property type="molecule type" value="Genomic_DNA"/>
</dbReference>
<evidence type="ECO:0000256" key="8">
    <source>
        <dbReference type="ARBA" id="ARBA00045636"/>
    </source>
</evidence>
<dbReference type="Proteomes" id="UP000309668">
    <property type="component" value="Unassembled WGS sequence"/>
</dbReference>
<accession>A0A5S3P8B9</accession>
<dbReference type="InterPro" id="IPR050367">
    <property type="entry name" value="APC_superfamily"/>
</dbReference>
<comment type="subcellular location">
    <subcellularLocation>
        <location evidence="1">Cell membrane</location>
        <topology evidence="1">Multi-pass membrane protein</topology>
    </subcellularLocation>
</comment>
<sequence>MIASAPVTPDNGGAGRKLGLVAATALVMGNMIGSGVFLLPASLAPFGWNAVLGWIVTIVGTLILAWVLAALTRARPLARDPAGFVTEAFGELPAFLVYWIYWVSVWTAVVSIAVAAVSYLSSFFPAIGATPFMPALCSIALVWAMTLLNLRGVRAAGDFQVVTVVLKIMPLIAVIIIAGVALGDGSANIRPFAIREINGVDLRGAAALTLFALLGFECASLAAARVENPQVNVPRATMWGTALTGLLYLLVCSAIALMLPEAVASSSSAPFATFVEQYWSTGAAALIALFAIISCVGALNGWVLVQGELPRNLAARGLLPRWFGGTDLRGTPVRALLASSVIATLCLLFNSSRSMQGIYEFVLLLSTSAALWLYLACALAAWKMRVVRVFALIGAVYALWTLWGAGVEASGWSLVLMLAGLPLYWWGKREAATSQEPA</sequence>
<dbReference type="Pfam" id="PF13520">
    <property type="entry name" value="AA_permease_2"/>
    <property type="match status" value="1"/>
</dbReference>
<dbReference type="AlphaFoldDB" id="A0A5S3P8B9"/>
<evidence type="ECO:0000256" key="2">
    <source>
        <dbReference type="ARBA" id="ARBA00008220"/>
    </source>
</evidence>
<feature type="transmembrane region" description="Helical" evidence="9">
    <location>
        <begin position="386"/>
        <end position="403"/>
    </location>
</feature>
<evidence type="ECO:0000256" key="6">
    <source>
        <dbReference type="ARBA" id="ARBA00022989"/>
    </source>
</evidence>
<feature type="transmembrane region" description="Helical" evidence="9">
    <location>
        <begin position="51"/>
        <end position="71"/>
    </location>
</feature>
<comment type="similarity">
    <text evidence="2">Belongs to the amino acid-polyamine-organocation (APC) superfamily. Basic amino acid/polyamine antiporter (APA) (TC 2.A.3.2) family.</text>
</comment>
<dbReference type="PANTHER" id="PTHR42770">
    <property type="entry name" value="AMINO ACID TRANSPORTER-RELATED"/>
    <property type="match status" value="1"/>
</dbReference>
<comment type="caution">
    <text evidence="10">The sequence shown here is derived from an EMBL/GenBank/DDBJ whole genome shotgun (WGS) entry which is preliminary data.</text>
</comment>
<feature type="transmembrane region" description="Helical" evidence="9">
    <location>
        <begin position="358"/>
        <end position="379"/>
    </location>
</feature>
<dbReference type="RefSeq" id="WP_138618647.1">
    <property type="nucleotide sequence ID" value="NZ_VCAO01000005.1"/>
</dbReference>
<evidence type="ECO:0000256" key="4">
    <source>
        <dbReference type="ARBA" id="ARBA00022475"/>
    </source>
</evidence>
<evidence type="ECO:0000256" key="5">
    <source>
        <dbReference type="ARBA" id="ARBA00022692"/>
    </source>
</evidence>
<dbReference type="InterPro" id="IPR002293">
    <property type="entry name" value="AA/rel_permease1"/>
</dbReference>
<evidence type="ECO:0000256" key="9">
    <source>
        <dbReference type="SAM" id="Phobius"/>
    </source>
</evidence>
<keyword evidence="11" id="KW-1185">Reference proteome</keyword>
<feature type="transmembrane region" description="Helical" evidence="9">
    <location>
        <begin position="18"/>
        <end position="39"/>
    </location>
</feature>
<keyword evidence="7 9" id="KW-0472">Membrane</keyword>
<feature type="transmembrane region" description="Helical" evidence="9">
    <location>
        <begin position="409"/>
        <end position="427"/>
    </location>
</feature>
<dbReference type="PANTHER" id="PTHR42770:SF18">
    <property type="entry name" value="ARGININE_AGMATINE ANTIPORTER"/>
    <property type="match status" value="1"/>
</dbReference>
<reference evidence="10 11" key="1">
    <citation type="submission" date="2019-05" db="EMBL/GenBank/DDBJ databases">
        <title>Erythrobacter marisflavi sp. nov., isolated from isolated from water of an estuary environment.</title>
        <authorList>
            <person name="Yoon J.-H."/>
        </authorList>
    </citation>
    <scope>NUCLEOTIDE SEQUENCE [LARGE SCALE GENOMIC DNA]</scope>
    <source>
        <strain evidence="10 11">KEM-5</strain>
    </source>
</reference>
<feature type="transmembrane region" description="Helical" evidence="9">
    <location>
        <begin position="162"/>
        <end position="182"/>
    </location>
</feature>
<dbReference type="OrthoDB" id="3185104at2"/>
<evidence type="ECO:0000313" key="11">
    <source>
        <dbReference type="Proteomes" id="UP000309668"/>
    </source>
</evidence>
<keyword evidence="5 9" id="KW-0812">Transmembrane</keyword>
<feature type="transmembrane region" description="Helical" evidence="9">
    <location>
        <begin position="92"/>
        <end position="120"/>
    </location>
</feature>
<keyword evidence="4" id="KW-1003">Cell membrane</keyword>
<name>A0A5S3P8B9_9SPHN</name>
<dbReference type="Gene3D" id="1.20.1740.10">
    <property type="entry name" value="Amino acid/polyamine transporter I"/>
    <property type="match status" value="1"/>
</dbReference>
<keyword evidence="6 9" id="KW-1133">Transmembrane helix</keyword>
<evidence type="ECO:0000256" key="1">
    <source>
        <dbReference type="ARBA" id="ARBA00004651"/>
    </source>
</evidence>
<gene>
    <name evidence="10" type="ORF">FEV51_10390</name>
</gene>
<dbReference type="GO" id="GO:0022857">
    <property type="term" value="F:transmembrane transporter activity"/>
    <property type="evidence" value="ECO:0007669"/>
    <property type="project" value="InterPro"/>
</dbReference>
<feature type="transmembrane region" description="Helical" evidence="9">
    <location>
        <begin position="279"/>
        <end position="305"/>
    </location>
</feature>
<protein>
    <recommendedName>
        <fullName evidence="3">Arginine/agmatine antiporter</fullName>
    </recommendedName>
</protein>
<dbReference type="PIRSF" id="PIRSF006060">
    <property type="entry name" value="AA_transporter"/>
    <property type="match status" value="1"/>
</dbReference>
<evidence type="ECO:0000313" key="10">
    <source>
        <dbReference type="EMBL" id="TMM47182.1"/>
    </source>
</evidence>
<comment type="function">
    <text evidence="8">Major component of the acid-resistance (AR) system allowing enteric pathogens to survive the acidic environment in the stomach. Exchanges extracellular arginine for its intracellular decarboxylation product agmatine (Agm) thereby expelling intracellular protons. Probably undergoes several conformational states in order to translocate the substrate across the membrane; keeps the substrate accessible to only 1 side of the membrane at a time by opening and closing 3 membrane-internal gates.</text>
</comment>
<feature type="transmembrane region" description="Helical" evidence="9">
    <location>
        <begin position="236"/>
        <end position="259"/>
    </location>
</feature>
<proteinExistence type="inferred from homology"/>
<evidence type="ECO:0000256" key="3">
    <source>
        <dbReference type="ARBA" id="ARBA00021069"/>
    </source>
</evidence>